<dbReference type="InterPro" id="IPR002110">
    <property type="entry name" value="Ankyrin_rpt"/>
</dbReference>
<dbReference type="AlphaFoldDB" id="A0AA36NDF1"/>
<evidence type="ECO:0000313" key="1">
    <source>
        <dbReference type="EMBL" id="CAJ1408410.1"/>
    </source>
</evidence>
<name>A0AA36NDF1_9DINO</name>
<dbReference type="EMBL" id="CAUJNA010003719">
    <property type="protein sequence ID" value="CAJ1408410.1"/>
    <property type="molecule type" value="Genomic_DNA"/>
</dbReference>
<accession>A0AA36NDF1</accession>
<dbReference type="Gene3D" id="1.25.40.20">
    <property type="entry name" value="Ankyrin repeat-containing domain"/>
    <property type="match status" value="1"/>
</dbReference>
<gene>
    <name evidence="1" type="ORF">EVOR1521_LOCUS29838</name>
</gene>
<protein>
    <submittedName>
        <fullName evidence="1">Uncharacterized protein</fullName>
    </submittedName>
</protein>
<evidence type="ECO:0000313" key="2">
    <source>
        <dbReference type="Proteomes" id="UP001178507"/>
    </source>
</evidence>
<proteinExistence type="predicted"/>
<organism evidence="1 2">
    <name type="scientific">Effrenium voratum</name>
    <dbReference type="NCBI Taxonomy" id="2562239"/>
    <lineage>
        <taxon>Eukaryota</taxon>
        <taxon>Sar</taxon>
        <taxon>Alveolata</taxon>
        <taxon>Dinophyceae</taxon>
        <taxon>Suessiales</taxon>
        <taxon>Symbiodiniaceae</taxon>
        <taxon>Effrenium</taxon>
    </lineage>
</organism>
<reference evidence="1" key="1">
    <citation type="submission" date="2023-08" db="EMBL/GenBank/DDBJ databases">
        <authorList>
            <person name="Chen Y."/>
            <person name="Shah S."/>
            <person name="Dougan E. K."/>
            <person name="Thang M."/>
            <person name="Chan C."/>
        </authorList>
    </citation>
    <scope>NUCLEOTIDE SEQUENCE</scope>
</reference>
<dbReference type="SUPFAM" id="SSF48403">
    <property type="entry name" value="Ankyrin repeat"/>
    <property type="match status" value="1"/>
</dbReference>
<dbReference type="InterPro" id="IPR036770">
    <property type="entry name" value="Ankyrin_rpt-contain_sf"/>
</dbReference>
<keyword evidence="2" id="KW-1185">Reference proteome</keyword>
<comment type="caution">
    <text evidence="1">The sequence shown here is derived from an EMBL/GenBank/DDBJ whole genome shotgun (WGS) entry which is preliminary data.</text>
</comment>
<sequence>MAFRLATAQSVSDEDGTFIWNECFCRGSKLHVAVLRGSLQRVKELLQNKPDKLALVQSRFSFTECGKEGEAEAIHIGASRGHVEVVQYLLECQAQPSAMVSLEGQPQYDVLHAAVLGEGRGGCQGPDWTRVDLDGR</sequence>
<dbReference type="Pfam" id="PF13637">
    <property type="entry name" value="Ank_4"/>
    <property type="match status" value="1"/>
</dbReference>
<dbReference type="Proteomes" id="UP001178507">
    <property type="component" value="Unassembled WGS sequence"/>
</dbReference>